<dbReference type="PANTHER" id="PTHR43189">
    <property type="entry name" value="ZINC-TYPE ALCOHOL DEHYDROGENASE-LIKE PROTEIN C1198.01-RELATED"/>
    <property type="match status" value="1"/>
</dbReference>
<dbReference type="Proteomes" id="UP000051936">
    <property type="component" value="Unassembled WGS sequence"/>
</dbReference>
<evidence type="ECO:0000256" key="1">
    <source>
        <dbReference type="ARBA" id="ARBA00023002"/>
    </source>
</evidence>
<dbReference type="Pfam" id="PF00107">
    <property type="entry name" value="ADH_zinc_N"/>
    <property type="match status" value="1"/>
</dbReference>
<feature type="domain" description="Alcohol dehydrogenase-like N-terminal" evidence="3">
    <location>
        <begin position="24"/>
        <end position="134"/>
    </location>
</feature>
<organism evidence="4 5">
    <name type="scientific">Bradyrhizobium manausense</name>
    <dbReference type="NCBI Taxonomy" id="989370"/>
    <lineage>
        <taxon>Bacteria</taxon>
        <taxon>Pseudomonadati</taxon>
        <taxon>Pseudomonadota</taxon>
        <taxon>Alphaproteobacteria</taxon>
        <taxon>Hyphomicrobiales</taxon>
        <taxon>Nitrobacteraceae</taxon>
        <taxon>Bradyrhizobium</taxon>
    </lineage>
</organism>
<dbReference type="InterPro" id="IPR013154">
    <property type="entry name" value="ADH-like_N"/>
</dbReference>
<dbReference type="InterPro" id="IPR036291">
    <property type="entry name" value="NAD(P)-bd_dom_sf"/>
</dbReference>
<name>A0A0R3DEB7_9BRAD</name>
<sequence length="359" mass="38037">MRAAIFRNGEIVAGQMAEPKPCHGQVLVKTLACGICGSDLHARQHAPRMVEMAKKTGRTPMDLSRDVVFGHEFCCEIVDFGPGTTRKLKPGTHVCSLPALLTPEGIKGIGYSNEFVGGYAEQMLLSEPLLLEVPNGLAPEHAALTEPLAVGVHAVAKANIQGGEVPLVIGCGPVGLAVIAALKIEGLHPIIAADYSPARRALAAKLGADIVVDPKVSQPYATWAEHAQMSEAEKAARPPLQAMLPALKPAIIFECVGVPGLLQQVFEGAPRDARIVVVGVCMESDRHEPMLGIMKELNVQYVLGYTPEEFAASLRLIAEGQVDAAAMVTAEVGIDGVAKAFADLANPEAHTKIIVQPWR</sequence>
<dbReference type="RefSeq" id="WP_057753319.1">
    <property type="nucleotide sequence ID" value="NZ_LJYG01000104.1"/>
</dbReference>
<reference evidence="4 5" key="1">
    <citation type="submission" date="2015-09" db="EMBL/GenBank/DDBJ databases">
        <title>Draft Genome Sequence of Bradyrhizobium manausense Strain BR 3351T, a Novel Symbiotic Nitrogen-Fixing Alphaproteobacterium Isolated from Brazilian Amazon Rain Forest.</title>
        <authorList>
            <person name="De Araujo J.L."/>
            <person name="Zilli J.E."/>
        </authorList>
    </citation>
    <scope>NUCLEOTIDE SEQUENCE [LARGE SCALE GENOMIC DNA]</scope>
    <source>
        <strain evidence="4 5">BR3351</strain>
    </source>
</reference>
<dbReference type="GO" id="GO:0016491">
    <property type="term" value="F:oxidoreductase activity"/>
    <property type="evidence" value="ECO:0007669"/>
    <property type="project" value="UniProtKB-KW"/>
</dbReference>
<comment type="caution">
    <text evidence="4">The sequence shown here is derived from an EMBL/GenBank/DDBJ whole genome shotgun (WGS) entry which is preliminary data.</text>
</comment>
<dbReference type="InterPro" id="IPR013149">
    <property type="entry name" value="ADH-like_C"/>
</dbReference>
<dbReference type="STRING" id="989370.AOQ71_27750"/>
<dbReference type="CDD" id="cd08262">
    <property type="entry name" value="Zn_ADH8"/>
    <property type="match status" value="1"/>
</dbReference>
<evidence type="ECO:0000259" key="2">
    <source>
        <dbReference type="Pfam" id="PF00107"/>
    </source>
</evidence>
<dbReference type="AlphaFoldDB" id="A0A0R3DEB7"/>
<dbReference type="Gene3D" id="3.40.50.720">
    <property type="entry name" value="NAD(P)-binding Rossmann-like Domain"/>
    <property type="match status" value="1"/>
</dbReference>
<accession>A0A0R3DEB7</accession>
<evidence type="ECO:0000259" key="3">
    <source>
        <dbReference type="Pfam" id="PF08240"/>
    </source>
</evidence>
<proteinExistence type="predicted"/>
<feature type="domain" description="Alcohol dehydrogenase-like C-terminal" evidence="2">
    <location>
        <begin position="173"/>
        <end position="318"/>
    </location>
</feature>
<dbReference type="InterPro" id="IPR011032">
    <property type="entry name" value="GroES-like_sf"/>
</dbReference>
<dbReference type="OrthoDB" id="9809185at2"/>
<dbReference type="Gene3D" id="3.90.180.10">
    <property type="entry name" value="Medium-chain alcohol dehydrogenases, catalytic domain"/>
    <property type="match status" value="1"/>
</dbReference>
<evidence type="ECO:0000313" key="5">
    <source>
        <dbReference type="Proteomes" id="UP000051936"/>
    </source>
</evidence>
<keyword evidence="5" id="KW-1185">Reference proteome</keyword>
<dbReference type="PANTHER" id="PTHR43189:SF1">
    <property type="entry name" value="ZINC-TYPE ALCOHOL DEHYDROGENASE-LIKE PROTEIN C1198.01"/>
    <property type="match status" value="1"/>
</dbReference>
<dbReference type="SUPFAM" id="SSF51735">
    <property type="entry name" value="NAD(P)-binding Rossmann-fold domains"/>
    <property type="match status" value="1"/>
</dbReference>
<evidence type="ECO:0000313" key="4">
    <source>
        <dbReference type="EMBL" id="KRQ05445.1"/>
    </source>
</evidence>
<gene>
    <name evidence="4" type="ORF">AOQ71_27750</name>
</gene>
<keyword evidence="1" id="KW-0560">Oxidoreductase</keyword>
<dbReference type="SUPFAM" id="SSF50129">
    <property type="entry name" value="GroES-like"/>
    <property type="match status" value="1"/>
</dbReference>
<dbReference type="EMBL" id="LJYG01000104">
    <property type="protein sequence ID" value="KRQ05445.1"/>
    <property type="molecule type" value="Genomic_DNA"/>
</dbReference>
<protein>
    <submittedName>
        <fullName evidence="4">Alcohol dehydrogenase</fullName>
    </submittedName>
</protein>
<dbReference type="Pfam" id="PF08240">
    <property type="entry name" value="ADH_N"/>
    <property type="match status" value="1"/>
</dbReference>